<name>A0A074WNH9_9PEZI</name>
<dbReference type="Proteomes" id="UP000027730">
    <property type="component" value="Unassembled WGS sequence"/>
</dbReference>
<proteinExistence type="predicted"/>
<reference evidence="2 3" key="1">
    <citation type="journal article" date="2014" name="BMC Genomics">
        <title>Genome sequencing of four Aureobasidium pullulans varieties: biotechnological potential, stress tolerance, and description of new species.</title>
        <authorList>
            <person name="Gostin Ar C."/>
            <person name="Ohm R.A."/>
            <person name="Kogej T."/>
            <person name="Sonjak S."/>
            <person name="Turk M."/>
            <person name="Zajc J."/>
            <person name="Zalar P."/>
            <person name="Grube M."/>
            <person name="Sun H."/>
            <person name="Han J."/>
            <person name="Sharma A."/>
            <person name="Chiniquy J."/>
            <person name="Ngan C.Y."/>
            <person name="Lipzen A."/>
            <person name="Barry K."/>
            <person name="Grigoriev I.V."/>
            <person name="Gunde-Cimerman N."/>
        </authorList>
    </citation>
    <scope>NUCLEOTIDE SEQUENCE [LARGE SCALE GENOMIC DNA]</scope>
    <source>
        <strain evidence="2 3">CBS 147.97</strain>
    </source>
</reference>
<gene>
    <name evidence="2" type="ORF">M436DRAFT_51092</name>
</gene>
<feature type="chain" id="PRO_5001701659" evidence="1">
    <location>
        <begin position="24"/>
        <end position="189"/>
    </location>
</feature>
<accession>A0A074WNH9</accession>
<protein>
    <submittedName>
        <fullName evidence="2">Uncharacterized protein</fullName>
    </submittedName>
</protein>
<dbReference type="OrthoDB" id="3908088at2759"/>
<evidence type="ECO:0000256" key="1">
    <source>
        <dbReference type="SAM" id="SignalP"/>
    </source>
</evidence>
<keyword evidence="1" id="KW-0732">Signal</keyword>
<organism evidence="2 3">
    <name type="scientific">Aureobasidium namibiae CBS 147.97</name>
    <dbReference type="NCBI Taxonomy" id="1043004"/>
    <lineage>
        <taxon>Eukaryota</taxon>
        <taxon>Fungi</taxon>
        <taxon>Dikarya</taxon>
        <taxon>Ascomycota</taxon>
        <taxon>Pezizomycotina</taxon>
        <taxon>Dothideomycetes</taxon>
        <taxon>Dothideomycetidae</taxon>
        <taxon>Dothideales</taxon>
        <taxon>Saccotheciaceae</taxon>
        <taxon>Aureobasidium</taxon>
    </lineage>
</organism>
<evidence type="ECO:0000313" key="3">
    <source>
        <dbReference type="Proteomes" id="UP000027730"/>
    </source>
</evidence>
<keyword evidence="3" id="KW-1185">Reference proteome</keyword>
<dbReference type="EMBL" id="KL584714">
    <property type="protein sequence ID" value="KEQ71307.1"/>
    <property type="molecule type" value="Genomic_DNA"/>
</dbReference>
<dbReference type="HOGENOM" id="CLU_1245113_0_0_1"/>
<dbReference type="RefSeq" id="XP_013425456.1">
    <property type="nucleotide sequence ID" value="XM_013570002.1"/>
</dbReference>
<feature type="signal peptide" evidence="1">
    <location>
        <begin position="1"/>
        <end position="23"/>
    </location>
</feature>
<dbReference type="GeneID" id="25411370"/>
<sequence length="189" mass="20722">MKFTTVALAGLATMAMASPAAEANPAPQPQPEAAAEPAFSSWGKKYNPHLWNGWGDAPGQVYRREANPAFSSWGKKYNPHLWNGWGDAPGQVYRREADPAFSSWGKKYNPHLWNGWGDAPGQVYRREAAATGTASITGAAKPAETGITEEEEKENLAAFERRDPAFSSWGKKYNPHLWNGWGDAPGQVY</sequence>
<evidence type="ECO:0000313" key="2">
    <source>
        <dbReference type="EMBL" id="KEQ71307.1"/>
    </source>
</evidence>
<dbReference type="AlphaFoldDB" id="A0A074WNH9"/>